<dbReference type="GO" id="GO:0003700">
    <property type="term" value="F:DNA-binding transcription factor activity"/>
    <property type="evidence" value="ECO:0007669"/>
    <property type="project" value="InterPro"/>
</dbReference>
<proteinExistence type="inferred from homology"/>
<dbReference type="AlphaFoldDB" id="A0A8J7IDX1"/>
<dbReference type="EMBL" id="JADCKQ010000008">
    <property type="protein sequence ID" value="MBI1494219.1"/>
    <property type="molecule type" value="Genomic_DNA"/>
</dbReference>
<dbReference type="SUPFAM" id="SSF46785">
    <property type="entry name" value="Winged helix' DNA-binding domain"/>
    <property type="match status" value="1"/>
</dbReference>
<protein>
    <submittedName>
        <fullName evidence="6">LysR family transcriptional regulator</fullName>
    </submittedName>
</protein>
<evidence type="ECO:0000256" key="1">
    <source>
        <dbReference type="ARBA" id="ARBA00009437"/>
    </source>
</evidence>
<keyword evidence="2" id="KW-0805">Transcription regulation</keyword>
<dbReference type="PANTHER" id="PTHR30126">
    <property type="entry name" value="HTH-TYPE TRANSCRIPTIONAL REGULATOR"/>
    <property type="match status" value="1"/>
</dbReference>
<dbReference type="Proteomes" id="UP000640583">
    <property type="component" value="Unassembled WGS sequence"/>
</dbReference>
<dbReference type="RefSeq" id="WP_228849001.1">
    <property type="nucleotide sequence ID" value="NZ_JADCKQ010000008.1"/>
</dbReference>
<sequence>MNRTDIEHFCRNLDWNLLFSFMIIVEEEGVTRAASRLLVSQPAVTNSLKRLESHLDCTLVDRSASEFTLTPTGQIVYEECQEIYSAVSRMAGVLRTVRDEVTGHVSIEAPTHVETPILDAALVRFHKSHPKATLSIKVVTSGDVITSVKRKNASCGLALVTERPAGLEYEVIYRERFALYCGYGSDLFGRNDITLEEICHQPYVTFPTDIVGGELHNFTLARQKYGINSPPVGRSYHLEELRRFIEIGIGIGPHPVHVAQRFVDQGRLWQLTAFDDLPVFELCLVTNPRTRLNHAEKAFIRILQEEIAKIPLPDRSY</sequence>
<dbReference type="InterPro" id="IPR005119">
    <property type="entry name" value="LysR_subst-bd"/>
</dbReference>
<dbReference type="InterPro" id="IPR036390">
    <property type="entry name" value="WH_DNA-bd_sf"/>
</dbReference>
<comment type="similarity">
    <text evidence="1">Belongs to the LysR transcriptional regulatory family.</text>
</comment>
<evidence type="ECO:0000313" key="7">
    <source>
        <dbReference type="Proteomes" id="UP000640583"/>
    </source>
</evidence>
<reference evidence="6" key="1">
    <citation type="submission" date="2020-10" db="EMBL/GenBank/DDBJ databases">
        <title>Paenihalocynthiibacter styelae gen. nov., sp. nov., isolated from stalked sea squirt Styela clava.</title>
        <authorList>
            <person name="Kim Y.-O."/>
            <person name="Yoon J.-H."/>
        </authorList>
    </citation>
    <scope>NUCLEOTIDE SEQUENCE</scope>
    <source>
        <strain evidence="6">MYP1-1</strain>
    </source>
</reference>
<evidence type="ECO:0000256" key="4">
    <source>
        <dbReference type="ARBA" id="ARBA00023163"/>
    </source>
</evidence>
<evidence type="ECO:0000259" key="5">
    <source>
        <dbReference type="PROSITE" id="PS50931"/>
    </source>
</evidence>
<dbReference type="GO" id="GO:0000976">
    <property type="term" value="F:transcription cis-regulatory region binding"/>
    <property type="evidence" value="ECO:0007669"/>
    <property type="project" value="TreeGrafter"/>
</dbReference>
<gene>
    <name evidence="6" type="ORF">H1D41_11280</name>
</gene>
<dbReference type="InterPro" id="IPR000847">
    <property type="entry name" value="LysR_HTH_N"/>
</dbReference>
<dbReference type="InterPro" id="IPR036388">
    <property type="entry name" value="WH-like_DNA-bd_sf"/>
</dbReference>
<dbReference type="SUPFAM" id="SSF53850">
    <property type="entry name" value="Periplasmic binding protein-like II"/>
    <property type="match status" value="1"/>
</dbReference>
<evidence type="ECO:0000256" key="3">
    <source>
        <dbReference type="ARBA" id="ARBA00023125"/>
    </source>
</evidence>
<organism evidence="6 7">
    <name type="scientific">Halocynthiibacter styelae</name>
    <dbReference type="NCBI Taxonomy" id="2761955"/>
    <lineage>
        <taxon>Bacteria</taxon>
        <taxon>Pseudomonadati</taxon>
        <taxon>Pseudomonadota</taxon>
        <taxon>Alphaproteobacteria</taxon>
        <taxon>Rhodobacterales</taxon>
        <taxon>Paracoccaceae</taxon>
        <taxon>Halocynthiibacter</taxon>
    </lineage>
</organism>
<keyword evidence="7" id="KW-1185">Reference proteome</keyword>
<dbReference type="PRINTS" id="PR00039">
    <property type="entry name" value="HTHLYSR"/>
</dbReference>
<evidence type="ECO:0000256" key="2">
    <source>
        <dbReference type="ARBA" id="ARBA00023015"/>
    </source>
</evidence>
<dbReference type="CDD" id="cd05466">
    <property type="entry name" value="PBP2_LTTR_substrate"/>
    <property type="match status" value="1"/>
</dbReference>
<keyword evidence="3" id="KW-0238">DNA-binding</keyword>
<name>A0A8J7IDX1_9RHOB</name>
<dbReference type="PANTHER" id="PTHR30126:SF40">
    <property type="entry name" value="HTH-TYPE TRANSCRIPTIONAL REGULATOR GLTR"/>
    <property type="match status" value="1"/>
</dbReference>
<comment type="caution">
    <text evidence="6">The sequence shown here is derived from an EMBL/GenBank/DDBJ whole genome shotgun (WGS) entry which is preliminary data.</text>
</comment>
<dbReference type="Gene3D" id="3.40.190.290">
    <property type="match status" value="1"/>
</dbReference>
<accession>A0A8J7IDX1</accession>
<keyword evidence="4" id="KW-0804">Transcription</keyword>
<dbReference type="PROSITE" id="PS50931">
    <property type="entry name" value="HTH_LYSR"/>
    <property type="match status" value="1"/>
</dbReference>
<dbReference type="Pfam" id="PF00126">
    <property type="entry name" value="HTH_1"/>
    <property type="match status" value="1"/>
</dbReference>
<dbReference type="Gene3D" id="1.10.10.10">
    <property type="entry name" value="Winged helix-like DNA-binding domain superfamily/Winged helix DNA-binding domain"/>
    <property type="match status" value="1"/>
</dbReference>
<evidence type="ECO:0000313" key="6">
    <source>
        <dbReference type="EMBL" id="MBI1494219.1"/>
    </source>
</evidence>
<feature type="domain" description="HTH lysR-type" evidence="5">
    <location>
        <begin position="13"/>
        <end position="70"/>
    </location>
</feature>
<dbReference type="Pfam" id="PF03466">
    <property type="entry name" value="LysR_substrate"/>
    <property type="match status" value="1"/>
</dbReference>